<dbReference type="InterPro" id="IPR011992">
    <property type="entry name" value="EF-hand-dom_pair"/>
</dbReference>
<dbReference type="InterPro" id="IPR002048">
    <property type="entry name" value="EF_hand_dom"/>
</dbReference>
<dbReference type="PROSITE" id="PS00018">
    <property type="entry name" value="EF_HAND_1"/>
    <property type="match status" value="2"/>
</dbReference>
<feature type="domain" description="EF-hand" evidence="5">
    <location>
        <begin position="107"/>
        <end position="134"/>
    </location>
</feature>
<evidence type="ECO:0000256" key="3">
    <source>
        <dbReference type="ARBA" id="ARBA00022837"/>
    </source>
</evidence>
<evidence type="ECO:0000256" key="2">
    <source>
        <dbReference type="ARBA" id="ARBA00022737"/>
    </source>
</evidence>
<keyword evidence="1" id="KW-0479">Metal-binding</keyword>
<dbReference type="EMBL" id="HBIC01022231">
    <property type="protein sequence ID" value="CAE0282266.1"/>
    <property type="molecule type" value="Transcribed_RNA"/>
</dbReference>
<dbReference type="AlphaFoldDB" id="A0A7S3H1C1"/>
<feature type="region of interest" description="Disordered" evidence="4">
    <location>
        <begin position="250"/>
        <end position="292"/>
    </location>
</feature>
<sequence length="292" mass="34003">MGSSNSIAVIPTEWMEIFRAMQLKKSEVKSLYKLYKQYDFDRRGGNSKGGMDIVEWLTLIDIERTSLSERIFYAADRDGDHRLNFFEFVVSLWKFCVLGDGSLNVFAFDMFDTDSDGILSEADVHVMFNELLGEHHAHTAQNEFVLADWRKHSRDGSMTVEQFRPFSQTHQALFHEIFTIQRRMRKRTLGIRYWHFITKRKIELSKGYFVQTSEILLLHSDRRLFDALLSDHTNLKVSATKKAMLALTENADSHSEHHHHDHRSDHAPAPLSEEDQLAPPPDHSRHRPHASR</sequence>
<dbReference type="InterPro" id="IPR018247">
    <property type="entry name" value="EF_Hand_1_Ca_BS"/>
</dbReference>
<name>A0A7S3H1C1_9STRA</name>
<dbReference type="PANTHER" id="PTHR45942">
    <property type="entry name" value="PROTEIN PHOSPATASE 3 REGULATORY SUBUNIT B ALPHA ISOFORM TYPE 1"/>
    <property type="match status" value="1"/>
</dbReference>
<evidence type="ECO:0000259" key="5">
    <source>
        <dbReference type="PROSITE" id="PS50222"/>
    </source>
</evidence>
<evidence type="ECO:0000256" key="4">
    <source>
        <dbReference type="SAM" id="MobiDB-lite"/>
    </source>
</evidence>
<proteinExistence type="predicted"/>
<dbReference type="SUPFAM" id="SSF47473">
    <property type="entry name" value="EF-hand"/>
    <property type="match status" value="1"/>
</dbReference>
<reference evidence="6" key="1">
    <citation type="submission" date="2021-01" db="EMBL/GenBank/DDBJ databases">
        <authorList>
            <person name="Corre E."/>
            <person name="Pelletier E."/>
            <person name="Niang G."/>
            <person name="Scheremetjew M."/>
            <person name="Finn R."/>
            <person name="Kale V."/>
            <person name="Holt S."/>
            <person name="Cochrane G."/>
            <person name="Meng A."/>
            <person name="Brown T."/>
            <person name="Cohen L."/>
        </authorList>
    </citation>
    <scope>NUCLEOTIDE SEQUENCE</scope>
    <source>
        <strain evidence="6">CCAP 955/1</strain>
    </source>
</reference>
<evidence type="ECO:0000256" key="1">
    <source>
        <dbReference type="ARBA" id="ARBA00022723"/>
    </source>
</evidence>
<evidence type="ECO:0000313" key="6">
    <source>
        <dbReference type="EMBL" id="CAE0282266.1"/>
    </source>
</evidence>
<keyword evidence="2" id="KW-0677">Repeat</keyword>
<dbReference type="GO" id="GO:0005509">
    <property type="term" value="F:calcium ion binding"/>
    <property type="evidence" value="ECO:0007669"/>
    <property type="project" value="InterPro"/>
</dbReference>
<dbReference type="PROSITE" id="PS50222">
    <property type="entry name" value="EF_HAND_2"/>
    <property type="match status" value="1"/>
</dbReference>
<accession>A0A7S3H1C1</accession>
<gene>
    <name evidence="6" type="ORF">SELO1098_LOCUS11100</name>
</gene>
<keyword evidence="3" id="KW-0106">Calcium</keyword>
<dbReference type="Gene3D" id="1.10.238.10">
    <property type="entry name" value="EF-hand"/>
    <property type="match status" value="1"/>
</dbReference>
<organism evidence="6">
    <name type="scientific">Spumella elongata</name>
    <dbReference type="NCBI Taxonomy" id="89044"/>
    <lineage>
        <taxon>Eukaryota</taxon>
        <taxon>Sar</taxon>
        <taxon>Stramenopiles</taxon>
        <taxon>Ochrophyta</taxon>
        <taxon>Chrysophyceae</taxon>
        <taxon>Chromulinales</taxon>
        <taxon>Chromulinaceae</taxon>
        <taxon>Spumella</taxon>
    </lineage>
</organism>
<protein>
    <recommendedName>
        <fullName evidence="5">EF-hand domain-containing protein</fullName>
    </recommendedName>
</protein>